<feature type="transmembrane region" description="Helical" evidence="1">
    <location>
        <begin position="90"/>
        <end position="109"/>
    </location>
</feature>
<organism evidence="2 3">
    <name type="scientific">Thermincola potens (strain JR)</name>
    <dbReference type="NCBI Taxonomy" id="635013"/>
    <lineage>
        <taxon>Bacteria</taxon>
        <taxon>Bacillati</taxon>
        <taxon>Bacillota</taxon>
        <taxon>Clostridia</taxon>
        <taxon>Eubacteriales</taxon>
        <taxon>Thermincolaceae</taxon>
        <taxon>Thermincola</taxon>
    </lineage>
</organism>
<dbReference type="KEGG" id="tjr:TherJR_2533"/>
<keyword evidence="3" id="KW-1185">Reference proteome</keyword>
<protein>
    <submittedName>
        <fullName evidence="2">Uncharacterized protein</fullName>
    </submittedName>
</protein>
<keyword evidence="1" id="KW-0812">Transmembrane</keyword>
<keyword evidence="1" id="KW-1133">Transmembrane helix</keyword>
<dbReference type="EMBL" id="CP002028">
    <property type="protein sequence ID" value="ADG83370.1"/>
    <property type="molecule type" value="Genomic_DNA"/>
</dbReference>
<evidence type="ECO:0000256" key="1">
    <source>
        <dbReference type="SAM" id="Phobius"/>
    </source>
</evidence>
<keyword evidence="1" id="KW-0472">Membrane</keyword>
<accession>D5XBE1</accession>
<feature type="transmembrane region" description="Helical" evidence="1">
    <location>
        <begin position="121"/>
        <end position="139"/>
    </location>
</feature>
<sequence precursor="true">MTDRFFLGVVAGLAGAMAMVVLNFLLNLIPGVQMELIFGISKLFVPQNLLGTLAGGTIGVIAHLICGGLAGLIFLVIMEKTGVNHPVLKGIVLGLAAWFLANGIVGRILGLSMQDTFVDNIFIILVHAVFGIITAWIIARYHPKTFAGT</sequence>
<name>D5XBE1_THEPJ</name>
<dbReference type="AlphaFoldDB" id="D5XBE1"/>
<evidence type="ECO:0000313" key="3">
    <source>
        <dbReference type="Proteomes" id="UP000002377"/>
    </source>
</evidence>
<evidence type="ECO:0000313" key="2">
    <source>
        <dbReference type="EMBL" id="ADG83370.1"/>
    </source>
</evidence>
<gene>
    <name evidence="2" type="ordered locus">TherJR_2533</name>
</gene>
<proteinExistence type="predicted"/>
<dbReference type="HOGENOM" id="CLU_1748806_0_0_9"/>
<dbReference type="OrthoDB" id="1798220at2"/>
<feature type="transmembrane region" description="Helical" evidence="1">
    <location>
        <begin position="5"/>
        <end position="29"/>
    </location>
</feature>
<dbReference type="RefSeq" id="WP_013121364.1">
    <property type="nucleotide sequence ID" value="NC_014152.1"/>
</dbReference>
<feature type="transmembrane region" description="Helical" evidence="1">
    <location>
        <begin position="49"/>
        <end position="78"/>
    </location>
</feature>
<reference evidence="2 3" key="1">
    <citation type="submission" date="2010-05" db="EMBL/GenBank/DDBJ databases">
        <title>Complete sequence of Thermincola sp. JR.</title>
        <authorList>
            <consortium name="US DOE Joint Genome Institute"/>
            <person name="Lucas S."/>
            <person name="Copeland A."/>
            <person name="Lapidus A."/>
            <person name="Cheng J.-F."/>
            <person name="Bruce D."/>
            <person name="Goodwin L."/>
            <person name="Pitluck S."/>
            <person name="Chertkov O."/>
            <person name="Detter J.C."/>
            <person name="Han C."/>
            <person name="Tapia R."/>
            <person name="Land M."/>
            <person name="Hauser L."/>
            <person name="Kyrpides N."/>
            <person name="Mikhailova N."/>
            <person name="Hazen T.C."/>
            <person name="Woyke T."/>
        </authorList>
    </citation>
    <scope>NUCLEOTIDE SEQUENCE [LARGE SCALE GENOMIC DNA]</scope>
    <source>
        <strain evidence="2 3">JR</strain>
    </source>
</reference>
<dbReference type="Proteomes" id="UP000002377">
    <property type="component" value="Chromosome"/>
</dbReference>